<keyword evidence="5" id="KW-1003">Cell membrane</keyword>
<keyword evidence="15" id="KW-1185">Reference proteome</keyword>
<accession>A0A0M6ZBC5</accession>
<dbReference type="InterPro" id="IPR035906">
    <property type="entry name" value="MetI-like_sf"/>
</dbReference>
<evidence type="ECO:0000256" key="5">
    <source>
        <dbReference type="ARBA" id="ARBA00022475"/>
    </source>
</evidence>
<dbReference type="Proteomes" id="UP000049983">
    <property type="component" value="Unassembled WGS sequence"/>
</dbReference>
<organism evidence="14 15">
    <name type="scientific">Roseibium album</name>
    <dbReference type="NCBI Taxonomy" id="311410"/>
    <lineage>
        <taxon>Bacteria</taxon>
        <taxon>Pseudomonadati</taxon>
        <taxon>Pseudomonadota</taxon>
        <taxon>Alphaproteobacteria</taxon>
        <taxon>Hyphomicrobiales</taxon>
        <taxon>Stappiaceae</taxon>
        <taxon>Roseibium</taxon>
    </lineage>
</organism>
<dbReference type="STRING" id="311410.LA5095_02599"/>
<dbReference type="AlphaFoldDB" id="A0A0M6ZBC5"/>
<proteinExistence type="inferred from homology"/>
<dbReference type="PROSITE" id="PS50928">
    <property type="entry name" value="ABC_TM1"/>
    <property type="match status" value="1"/>
</dbReference>
<evidence type="ECO:0000256" key="7">
    <source>
        <dbReference type="ARBA" id="ARBA00022519"/>
    </source>
</evidence>
<gene>
    <name evidence="14" type="primary">modB</name>
    <name evidence="14" type="ORF">LA5096_01455</name>
</gene>
<evidence type="ECO:0000313" key="14">
    <source>
        <dbReference type="EMBL" id="CTQ67387.1"/>
    </source>
</evidence>
<comment type="similarity">
    <text evidence="3 12">Belongs to the binding-protein-dependent transport system permease family. CysTW subfamily.</text>
</comment>
<feature type="transmembrane region" description="Helical" evidence="11">
    <location>
        <begin position="20"/>
        <end position="40"/>
    </location>
</feature>
<dbReference type="Gene3D" id="1.10.3720.10">
    <property type="entry name" value="MetI-like"/>
    <property type="match status" value="1"/>
</dbReference>
<evidence type="ECO:0000256" key="3">
    <source>
        <dbReference type="ARBA" id="ARBA00007069"/>
    </source>
</evidence>
<dbReference type="PANTHER" id="PTHR30183">
    <property type="entry name" value="MOLYBDENUM TRANSPORT SYSTEM PERMEASE PROTEIN MODB"/>
    <property type="match status" value="1"/>
</dbReference>
<dbReference type="EMBL" id="CXWC01000002">
    <property type="protein sequence ID" value="CTQ67387.1"/>
    <property type="molecule type" value="Genomic_DNA"/>
</dbReference>
<keyword evidence="10 11" id="KW-0472">Membrane</keyword>
<dbReference type="GeneID" id="97668876"/>
<dbReference type="GO" id="GO:0015098">
    <property type="term" value="F:molybdate ion transmembrane transporter activity"/>
    <property type="evidence" value="ECO:0007669"/>
    <property type="project" value="UniProtKB-UniRule"/>
</dbReference>
<evidence type="ECO:0000256" key="12">
    <source>
        <dbReference type="RuleBase" id="RU365097"/>
    </source>
</evidence>
<dbReference type="FunFam" id="1.10.3720.10:FF:000018">
    <property type="entry name" value="Molybdenum transport system permease"/>
    <property type="match status" value="1"/>
</dbReference>
<dbReference type="RefSeq" id="WP_055115441.1">
    <property type="nucleotide sequence ID" value="NZ_CANKXR010000002.1"/>
</dbReference>
<evidence type="ECO:0000256" key="6">
    <source>
        <dbReference type="ARBA" id="ARBA00022505"/>
    </source>
</evidence>
<reference evidence="15" key="1">
    <citation type="submission" date="2015-07" db="EMBL/GenBank/DDBJ databases">
        <authorList>
            <person name="Rodrigo-Torres Lidia"/>
            <person name="Arahal R.David."/>
        </authorList>
    </citation>
    <scope>NUCLEOTIDE SEQUENCE [LARGE SCALE GENOMIC DNA]</scope>
    <source>
        <strain evidence="15">CECT 5096</strain>
    </source>
</reference>
<evidence type="ECO:0000256" key="10">
    <source>
        <dbReference type="ARBA" id="ARBA00023136"/>
    </source>
</evidence>
<dbReference type="NCBIfam" id="TIGR02141">
    <property type="entry name" value="modB_ABC"/>
    <property type="match status" value="1"/>
</dbReference>
<evidence type="ECO:0000256" key="4">
    <source>
        <dbReference type="ARBA" id="ARBA00022448"/>
    </source>
</evidence>
<sequence length="235" mass="24902">MDFFNLQPDEWQALTLTLRVAAAALLVTLPLAILVAYILARYRFPGHGFVNALVHLPLVLPPVVTGYVLLLTFGRKGPVGVFLDNLFGISFAFNWTGAALAASVMSFPLIVRPIRLSFEAVDPKLEDAARSLGAHRFVGFLTVTLPLALPGILGGAILGFAKAMGEFGATITFVSNIPGETRTLALALYTATQTPSGDLAAFRLTLIAVVVAFAALIASELLARRLQTRLGGGNA</sequence>
<evidence type="ECO:0000313" key="15">
    <source>
        <dbReference type="Proteomes" id="UP000049983"/>
    </source>
</evidence>
<protein>
    <recommendedName>
        <fullName evidence="12">Molybdenum transport system permease</fullName>
    </recommendedName>
</protein>
<evidence type="ECO:0000256" key="8">
    <source>
        <dbReference type="ARBA" id="ARBA00022692"/>
    </source>
</evidence>
<dbReference type="PANTHER" id="PTHR30183:SF3">
    <property type="entry name" value="MOLYBDENUM TRANSPORT SYSTEM PERMEASE PROTEIN MODB"/>
    <property type="match status" value="1"/>
</dbReference>
<dbReference type="InterPro" id="IPR000515">
    <property type="entry name" value="MetI-like"/>
</dbReference>
<keyword evidence="6 12" id="KW-0500">Molybdenum</keyword>
<dbReference type="OrthoDB" id="9774448at2"/>
<dbReference type="SUPFAM" id="SSF161098">
    <property type="entry name" value="MetI-like"/>
    <property type="match status" value="1"/>
</dbReference>
<evidence type="ECO:0000256" key="9">
    <source>
        <dbReference type="ARBA" id="ARBA00022989"/>
    </source>
</evidence>
<keyword evidence="8 11" id="KW-0812">Transmembrane</keyword>
<keyword evidence="4 11" id="KW-0813">Transport</keyword>
<comment type="function">
    <text evidence="1 12">Part of the binding-protein-dependent transport system for molybdenum; probably responsible for the translocation of the substrate across the membrane.</text>
</comment>
<evidence type="ECO:0000256" key="11">
    <source>
        <dbReference type="RuleBase" id="RU363032"/>
    </source>
</evidence>
<feature type="transmembrane region" description="Helical" evidence="11">
    <location>
        <begin position="52"/>
        <end position="74"/>
    </location>
</feature>
<feature type="transmembrane region" description="Helical" evidence="11">
    <location>
        <begin position="200"/>
        <end position="223"/>
    </location>
</feature>
<name>A0A0M6ZBC5_9HYPH</name>
<dbReference type="GO" id="GO:0005886">
    <property type="term" value="C:plasma membrane"/>
    <property type="evidence" value="ECO:0007669"/>
    <property type="project" value="UniProtKB-SubCell"/>
</dbReference>
<keyword evidence="7 12" id="KW-0997">Cell inner membrane</keyword>
<feature type="transmembrane region" description="Helical" evidence="11">
    <location>
        <begin position="137"/>
        <end position="161"/>
    </location>
</feature>
<evidence type="ECO:0000256" key="2">
    <source>
        <dbReference type="ARBA" id="ARBA00004429"/>
    </source>
</evidence>
<keyword evidence="9 11" id="KW-1133">Transmembrane helix</keyword>
<evidence type="ECO:0000256" key="1">
    <source>
        <dbReference type="ARBA" id="ARBA00002949"/>
    </source>
</evidence>
<feature type="transmembrane region" description="Helical" evidence="11">
    <location>
        <begin position="86"/>
        <end position="111"/>
    </location>
</feature>
<feature type="domain" description="ABC transmembrane type-1" evidence="13">
    <location>
        <begin position="14"/>
        <end position="217"/>
    </location>
</feature>
<dbReference type="Pfam" id="PF00528">
    <property type="entry name" value="BPD_transp_1"/>
    <property type="match status" value="1"/>
</dbReference>
<evidence type="ECO:0000259" key="13">
    <source>
        <dbReference type="PROSITE" id="PS50928"/>
    </source>
</evidence>
<comment type="subcellular location">
    <subcellularLocation>
        <location evidence="2 12">Cell inner membrane</location>
        <topology evidence="2 12">Multi-pass membrane protein</topology>
    </subcellularLocation>
    <subcellularLocation>
        <location evidence="11">Cell membrane</location>
        <topology evidence="11">Multi-pass membrane protein</topology>
    </subcellularLocation>
</comment>
<dbReference type="InterPro" id="IPR011867">
    <property type="entry name" value="ModB_ABC"/>
</dbReference>
<dbReference type="CDD" id="cd06261">
    <property type="entry name" value="TM_PBP2"/>
    <property type="match status" value="1"/>
</dbReference>
<dbReference type="NCBIfam" id="NF006939">
    <property type="entry name" value="PRK09421.1"/>
    <property type="match status" value="1"/>
</dbReference>